<dbReference type="Proteomes" id="UP000199476">
    <property type="component" value="Unassembled WGS sequence"/>
</dbReference>
<gene>
    <name evidence="2" type="ORF">SAMN04488692_101111</name>
</gene>
<dbReference type="AlphaFoldDB" id="A0A1G9H5T3"/>
<keyword evidence="1" id="KW-1133">Transmembrane helix</keyword>
<feature type="transmembrane region" description="Helical" evidence="1">
    <location>
        <begin position="32"/>
        <end position="50"/>
    </location>
</feature>
<keyword evidence="1" id="KW-0812">Transmembrane</keyword>
<dbReference type="RefSeq" id="WP_159429742.1">
    <property type="nucleotide sequence ID" value="NZ_FNGO01000001.1"/>
</dbReference>
<sequence length="53" mass="5881">MEGPGLLWFLLIASIILSLAYSLGGHFLLRPMIQAALVGLGIFIFVSFIARFW</sequence>
<protein>
    <submittedName>
        <fullName evidence="2">Uncharacterized protein</fullName>
    </submittedName>
</protein>
<reference evidence="2 3" key="1">
    <citation type="submission" date="2016-10" db="EMBL/GenBank/DDBJ databases">
        <authorList>
            <person name="de Groot N.N."/>
        </authorList>
    </citation>
    <scope>NUCLEOTIDE SEQUENCE [LARGE SCALE GENOMIC DNA]</scope>
    <source>
        <strain evidence="2 3">SLAS-1</strain>
    </source>
</reference>
<keyword evidence="3" id="KW-1185">Reference proteome</keyword>
<proteinExistence type="predicted"/>
<organism evidence="2 3">
    <name type="scientific">Halarsenatibacter silvermanii</name>
    <dbReference type="NCBI Taxonomy" id="321763"/>
    <lineage>
        <taxon>Bacteria</taxon>
        <taxon>Bacillati</taxon>
        <taxon>Bacillota</taxon>
        <taxon>Clostridia</taxon>
        <taxon>Halanaerobiales</taxon>
        <taxon>Halarsenatibacteraceae</taxon>
        <taxon>Halarsenatibacter</taxon>
    </lineage>
</organism>
<evidence type="ECO:0000313" key="2">
    <source>
        <dbReference type="EMBL" id="SDL08317.1"/>
    </source>
</evidence>
<accession>A0A1G9H5T3</accession>
<name>A0A1G9H5T3_9FIRM</name>
<keyword evidence="1" id="KW-0472">Membrane</keyword>
<dbReference type="STRING" id="321763.SAMN04488692_101111"/>
<dbReference type="EMBL" id="FNGO01000001">
    <property type="protein sequence ID" value="SDL08317.1"/>
    <property type="molecule type" value="Genomic_DNA"/>
</dbReference>
<evidence type="ECO:0000256" key="1">
    <source>
        <dbReference type="SAM" id="Phobius"/>
    </source>
</evidence>
<evidence type="ECO:0000313" key="3">
    <source>
        <dbReference type="Proteomes" id="UP000199476"/>
    </source>
</evidence>